<evidence type="ECO:0000313" key="2">
    <source>
        <dbReference type="EMBL" id="WAW10835.1"/>
    </source>
</evidence>
<keyword evidence="3" id="KW-1185">Reference proteome</keyword>
<dbReference type="Proteomes" id="UP001156215">
    <property type="component" value="Chromosome"/>
</dbReference>
<evidence type="ECO:0000313" key="3">
    <source>
        <dbReference type="Proteomes" id="UP001156215"/>
    </source>
</evidence>
<reference evidence="2" key="1">
    <citation type="journal article" date="2022" name="Front. Microbiol.">
        <title>New perspectives on an old grouping: The genomic and phenotypic variability of Oxalobacter formigenes and the implications for calcium oxalate stone prevention.</title>
        <authorList>
            <person name="Chmiel J.A."/>
            <person name="Carr C."/>
            <person name="Stuivenberg G.A."/>
            <person name="Venema R."/>
            <person name="Chanyi R.M."/>
            <person name="Al K.F."/>
            <person name="Giguere D."/>
            <person name="Say H."/>
            <person name="Akouris P.P."/>
            <person name="Dominguez Romero S.A."/>
            <person name="Kwong A."/>
            <person name="Tai V."/>
            <person name="Koval S.F."/>
            <person name="Razvi H."/>
            <person name="Bjazevic J."/>
            <person name="Burton J.P."/>
        </authorList>
    </citation>
    <scope>NUCLEOTIDE SEQUENCE</scope>
    <source>
        <strain evidence="2">WoOx3</strain>
    </source>
</reference>
<evidence type="ECO:0000259" key="1">
    <source>
        <dbReference type="SMART" id="SM00849"/>
    </source>
</evidence>
<feature type="domain" description="Metallo-beta-lactamase" evidence="1">
    <location>
        <begin position="11"/>
        <end position="192"/>
    </location>
</feature>
<gene>
    <name evidence="2" type="ORF">NB640_04100</name>
</gene>
<dbReference type="SMART" id="SM00849">
    <property type="entry name" value="Lactamase_B"/>
    <property type="match status" value="1"/>
</dbReference>
<dbReference type="PANTHER" id="PTHR47619">
    <property type="entry name" value="METALLO-HYDROLASE YYCJ-RELATED"/>
    <property type="match status" value="1"/>
</dbReference>
<accession>A0A9E9LW47</accession>
<name>A0A9E9LW47_9BURK</name>
<dbReference type="SUPFAM" id="SSF56281">
    <property type="entry name" value="Metallo-hydrolase/oxidoreductase"/>
    <property type="match status" value="1"/>
</dbReference>
<dbReference type="InterPro" id="IPR052533">
    <property type="entry name" value="WalJ/YycJ-like"/>
</dbReference>
<dbReference type="EMBL" id="CP098242">
    <property type="protein sequence ID" value="WAW10835.1"/>
    <property type="molecule type" value="Genomic_DNA"/>
</dbReference>
<sequence length="258" mass="28137">MKFSSLGSGSKGNALLVSASDSTTTTNVMLDCGFGVREMERRLARSGMPPSALSAIIITHEHSDHAGSVFQFAARHDIPVWMSYGTFDALGRKNPDVDVCFCRDGDRLAIGDLQFSAFTVPHDAREPLQFHVTDGDSKFGVLTDVGQITSHLVVELGGCDALMIECNHDVDMLAKSAYPYFLKKRISSVHGHLSNEDAAQFIESLDKARLKTLIGAHLSQQNNCPGLVRDRLETAVSHSGVEIRVACQDDGFNWLEIV</sequence>
<dbReference type="Pfam" id="PF12706">
    <property type="entry name" value="Lactamase_B_2"/>
    <property type="match status" value="1"/>
</dbReference>
<dbReference type="PANTHER" id="PTHR47619:SF1">
    <property type="entry name" value="EXODEOXYRIBONUCLEASE WALJ"/>
    <property type="match status" value="1"/>
</dbReference>
<organism evidence="2 3">
    <name type="scientific">Oxalobacter vibrioformis</name>
    <dbReference type="NCBI Taxonomy" id="933080"/>
    <lineage>
        <taxon>Bacteria</taxon>
        <taxon>Pseudomonadati</taxon>
        <taxon>Pseudomonadota</taxon>
        <taxon>Betaproteobacteria</taxon>
        <taxon>Burkholderiales</taxon>
        <taxon>Oxalobacteraceae</taxon>
        <taxon>Oxalobacter</taxon>
    </lineage>
</organism>
<dbReference type="AlphaFoldDB" id="A0A9E9LW47"/>
<dbReference type="InterPro" id="IPR036866">
    <property type="entry name" value="RibonucZ/Hydroxyglut_hydro"/>
</dbReference>
<dbReference type="Gene3D" id="3.60.15.10">
    <property type="entry name" value="Ribonuclease Z/Hydroxyacylglutathione hydrolase-like"/>
    <property type="match status" value="1"/>
</dbReference>
<proteinExistence type="predicted"/>
<dbReference type="InterPro" id="IPR001279">
    <property type="entry name" value="Metallo-B-lactamas"/>
</dbReference>
<dbReference type="KEGG" id="ovb:NB640_04100"/>
<protein>
    <submittedName>
        <fullName evidence="2">MBL fold metallo-hydrolase</fullName>
    </submittedName>
</protein>
<dbReference type="RefSeq" id="WP_269309901.1">
    <property type="nucleotide sequence ID" value="NZ_CP098242.1"/>
</dbReference>